<proteinExistence type="predicted"/>
<dbReference type="EMBL" id="CAFBOM010000054">
    <property type="protein sequence ID" value="CAB4980523.1"/>
    <property type="molecule type" value="Genomic_DNA"/>
</dbReference>
<organism evidence="1">
    <name type="scientific">freshwater metagenome</name>
    <dbReference type="NCBI Taxonomy" id="449393"/>
    <lineage>
        <taxon>unclassified sequences</taxon>
        <taxon>metagenomes</taxon>
        <taxon>ecological metagenomes</taxon>
    </lineage>
</organism>
<accession>A0A6J7MQ15</accession>
<reference evidence="1" key="1">
    <citation type="submission" date="2020-05" db="EMBL/GenBank/DDBJ databases">
        <authorList>
            <person name="Chiriac C."/>
            <person name="Salcher M."/>
            <person name="Ghai R."/>
            <person name="Kavagutti S V."/>
        </authorList>
    </citation>
    <scope>NUCLEOTIDE SEQUENCE</scope>
</reference>
<dbReference type="AlphaFoldDB" id="A0A6J7MQ15"/>
<name>A0A6J7MQ15_9ZZZZ</name>
<gene>
    <name evidence="1" type="ORF">UFOPK3957_00450</name>
</gene>
<sequence>MQSMTFCQSIVKDAVTAVRATSVSDPDHVNSDHRVVNAVDDPVLTPSGGMQPGQLVPKGLAHPVRILGEWTIAEGDDGPCDGAGE</sequence>
<protein>
    <submittedName>
        <fullName evidence="1">Unannotated protein</fullName>
    </submittedName>
</protein>
<evidence type="ECO:0000313" key="1">
    <source>
        <dbReference type="EMBL" id="CAB4980523.1"/>
    </source>
</evidence>